<sequence>MGSCTLTVDSTNYPWWAVDLESERLVRSVVIYNRVDAIPDRLHDLTIGLMSTWPSTGASSVIATDTTCATLDGPQTEARLVILCEKNAVGRYLVVQIAVVNSILTLCEVEVFANQSK</sequence>
<gene>
    <name evidence="1" type="ORF">NP493_114g06065</name>
    <name evidence="2" type="ORF">NP493_114g06066</name>
</gene>
<dbReference type="InterPro" id="IPR008979">
    <property type="entry name" value="Galactose-bd-like_sf"/>
</dbReference>
<name>A0AAD9UHA6_RIDPI</name>
<evidence type="ECO:0000313" key="3">
    <source>
        <dbReference type="Proteomes" id="UP001209878"/>
    </source>
</evidence>
<dbReference type="SUPFAM" id="SSF49785">
    <property type="entry name" value="Galactose-binding domain-like"/>
    <property type="match status" value="1"/>
</dbReference>
<dbReference type="PANTHER" id="PTHR45713:SF6">
    <property type="entry name" value="F5_8 TYPE C DOMAIN-CONTAINING PROTEIN"/>
    <property type="match status" value="1"/>
</dbReference>
<dbReference type="EMBL" id="JAODUO010000113">
    <property type="protein sequence ID" value="KAK2189177.1"/>
    <property type="molecule type" value="Genomic_DNA"/>
</dbReference>
<dbReference type="InterPro" id="IPR051941">
    <property type="entry name" value="BG_Antigen-Binding_Lectin"/>
</dbReference>
<dbReference type="AlphaFoldDB" id="A0AAD9UHA6"/>
<dbReference type="Proteomes" id="UP001209878">
    <property type="component" value="Unassembled WGS sequence"/>
</dbReference>
<evidence type="ECO:0000313" key="1">
    <source>
        <dbReference type="EMBL" id="KAK2189176.1"/>
    </source>
</evidence>
<organism evidence="2 3">
    <name type="scientific">Ridgeia piscesae</name>
    <name type="common">Tubeworm</name>
    <dbReference type="NCBI Taxonomy" id="27915"/>
    <lineage>
        <taxon>Eukaryota</taxon>
        <taxon>Metazoa</taxon>
        <taxon>Spiralia</taxon>
        <taxon>Lophotrochozoa</taxon>
        <taxon>Annelida</taxon>
        <taxon>Polychaeta</taxon>
        <taxon>Sedentaria</taxon>
        <taxon>Canalipalpata</taxon>
        <taxon>Sabellida</taxon>
        <taxon>Siboglinidae</taxon>
        <taxon>Ridgeia</taxon>
    </lineage>
</organism>
<evidence type="ECO:0008006" key="4">
    <source>
        <dbReference type="Google" id="ProtNLM"/>
    </source>
</evidence>
<comment type="caution">
    <text evidence="2">The sequence shown here is derived from an EMBL/GenBank/DDBJ whole genome shotgun (WGS) entry which is preliminary data.</text>
</comment>
<dbReference type="Gene3D" id="2.60.120.260">
    <property type="entry name" value="Galactose-binding domain-like"/>
    <property type="match status" value="1"/>
</dbReference>
<dbReference type="PANTHER" id="PTHR45713">
    <property type="entry name" value="FTP DOMAIN-CONTAINING PROTEIN"/>
    <property type="match status" value="1"/>
</dbReference>
<proteinExistence type="predicted"/>
<evidence type="ECO:0000313" key="2">
    <source>
        <dbReference type="EMBL" id="KAK2189177.1"/>
    </source>
</evidence>
<dbReference type="EMBL" id="JAODUO010000113">
    <property type="protein sequence ID" value="KAK2189176.1"/>
    <property type="molecule type" value="Genomic_DNA"/>
</dbReference>
<protein>
    <recommendedName>
        <fullName evidence="4">Fucolectin tachylectin-4 pentraxin-1 domain-containing protein</fullName>
    </recommendedName>
</protein>
<dbReference type="Pfam" id="PF22633">
    <property type="entry name" value="F5_F8_type_C_2"/>
    <property type="match status" value="1"/>
</dbReference>
<reference evidence="2" key="1">
    <citation type="journal article" date="2023" name="Mol. Biol. Evol.">
        <title>Third-Generation Sequencing Reveals the Adaptive Role of the Epigenome in Three Deep-Sea Polychaetes.</title>
        <authorList>
            <person name="Perez M."/>
            <person name="Aroh O."/>
            <person name="Sun Y."/>
            <person name="Lan Y."/>
            <person name="Juniper S.K."/>
            <person name="Young C.R."/>
            <person name="Angers B."/>
            <person name="Qian P.Y."/>
        </authorList>
    </citation>
    <scope>NUCLEOTIDE SEQUENCE</scope>
    <source>
        <strain evidence="2">R07B-5</strain>
    </source>
</reference>
<keyword evidence="3" id="KW-1185">Reference proteome</keyword>
<accession>A0AAD9UHA6</accession>